<dbReference type="PROSITE" id="PS50013">
    <property type="entry name" value="CHROMO_2"/>
    <property type="match status" value="2"/>
</dbReference>
<evidence type="ECO:0000256" key="2">
    <source>
        <dbReference type="ARBA" id="ARBA00011353"/>
    </source>
</evidence>
<feature type="compositionally biased region" description="Polar residues" evidence="5">
    <location>
        <begin position="589"/>
        <end position="622"/>
    </location>
</feature>
<feature type="compositionally biased region" description="Polar residues" evidence="5">
    <location>
        <begin position="416"/>
        <end position="426"/>
    </location>
</feature>
<evidence type="ECO:0000313" key="7">
    <source>
        <dbReference type="EMBL" id="EMF10442.1"/>
    </source>
</evidence>
<dbReference type="SUPFAM" id="SSF54160">
    <property type="entry name" value="Chromo domain-like"/>
    <property type="match status" value="2"/>
</dbReference>
<evidence type="ECO:0000256" key="3">
    <source>
        <dbReference type="ARBA" id="ARBA00023242"/>
    </source>
</evidence>
<dbReference type="CDD" id="cd18967">
    <property type="entry name" value="chromodomain"/>
    <property type="match status" value="1"/>
</dbReference>
<feature type="domain" description="Chromo" evidence="6">
    <location>
        <begin position="636"/>
        <end position="702"/>
    </location>
</feature>
<comment type="subcellular location">
    <subcellularLocation>
        <location evidence="1">Nucleus</location>
    </subcellularLocation>
</comment>
<dbReference type="InterPro" id="IPR051219">
    <property type="entry name" value="Heterochromatin_chromo-domain"/>
</dbReference>
<dbReference type="EMBL" id="KB456267">
    <property type="protein sequence ID" value="EMF10442.1"/>
    <property type="molecule type" value="Genomic_DNA"/>
</dbReference>
<keyword evidence="4" id="KW-0175">Coiled coil</keyword>
<dbReference type="HOGENOM" id="CLU_446859_0_0_1"/>
<dbReference type="SMART" id="SM00298">
    <property type="entry name" value="CHROMO"/>
    <property type="match status" value="2"/>
</dbReference>
<protein>
    <recommendedName>
        <fullName evidence="6">Chromo domain-containing protein</fullName>
    </recommendedName>
</protein>
<name>N1QFD1_SPHMS</name>
<dbReference type="GO" id="GO:0005634">
    <property type="term" value="C:nucleus"/>
    <property type="evidence" value="ECO:0007669"/>
    <property type="project" value="UniProtKB-SubCell"/>
</dbReference>
<comment type="subunit">
    <text evidence="2">Component of the NuA4 histone acetyltransferase complex.</text>
</comment>
<feature type="coiled-coil region" evidence="4">
    <location>
        <begin position="119"/>
        <end position="150"/>
    </location>
</feature>
<feature type="domain" description="Chromo" evidence="6">
    <location>
        <begin position="512"/>
        <end position="576"/>
    </location>
</feature>
<gene>
    <name evidence="7" type="ORF">SEPMUDRAFT_150550</name>
</gene>
<sequence length="702" mass="79013">MPPSLEVTQARNKTPVFKQPLVQRRLVFDDAVVERSPQRTISNNHKGKRAVKPRTYGEGPLPFKPSDTAPRNARIVGRVAEPGKQPIYSLKVGDIQVDDVCLHDILEYVSPYELERYEHQQFEEEREVLNASLAAAAEEEEKRRERHKGRTKQKVVPQFEEIDIDIDEADHNGSAGGAGRARPTYKHLFQQLQKPRRRRKRDPITNELLPLSDEEVPDSGDTGMKSSEEGRLPSVSRAPGPAFSELQKRRRRKRDPITGELLPLSPLQESVPQEVPEPRISQSPALARQAKEFFTGLRSEKRGRRRRHPVTQELMPLGWKYDPSAENESHDGRHDGMSPSIERLSISHEQQPKRVKLASEYSADDISREYRSMSPSSRKSLSGIPKLDNQLVASTIEALDDDRAQALRPGMLKSPPKTSMLNPTAQSSSSESSTEPVTLASFLKSSAIQQDQSDSDDSWSDRQKPIMRKTMIGGKTSIMNPVATEKRVTDDDDDDDDDDNGNDDSDLEEGEWFVEAIVGHTLSDPRTHPGKPSVMLYHTKWEGHQDLTWEPAESFSDPSTITDYRKRVGLDRDKQASRSPTIVVPVVASGSTSQSALATKGSTASTTKPPTVGFSGNKQQKMNVEEEISESEDEGWEIEKILAHHMSDPRTHPGKPQTMLYRVKWAGFDESQTTWEPKESFPDVDILNAYRRRVGLKPEPRQ</sequence>
<dbReference type="Gene3D" id="2.40.50.40">
    <property type="match status" value="2"/>
</dbReference>
<dbReference type="RefSeq" id="XP_016758563.1">
    <property type="nucleotide sequence ID" value="XM_016906253.1"/>
</dbReference>
<dbReference type="InterPro" id="IPR000953">
    <property type="entry name" value="Chromo/chromo_shadow_dom"/>
</dbReference>
<feature type="compositionally biased region" description="Basic and acidic residues" evidence="5">
    <location>
        <begin position="327"/>
        <end position="336"/>
    </location>
</feature>
<dbReference type="GeneID" id="27903390"/>
<dbReference type="PANTHER" id="PTHR22812">
    <property type="entry name" value="CHROMOBOX PROTEIN"/>
    <property type="match status" value="1"/>
</dbReference>
<evidence type="ECO:0000256" key="1">
    <source>
        <dbReference type="ARBA" id="ARBA00004123"/>
    </source>
</evidence>
<dbReference type="InterPro" id="IPR016197">
    <property type="entry name" value="Chromo-like_dom_sf"/>
</dbReference>
<evidence type="ECO:0000259" key="6">
    <source>
        <dbReference type="PROSITE" id="PS50013"/>
    </source>
</evidence>
<evidence type="ECO:0000256" key="4">
    <source>
        <dbReference type="SAM" id="Coils"/>
    </source>
</evidence>
<dbReference type="AlphaFoldDB" id="N1QFD1"/>
<dbReference type="OMA" id="DHAPRQA"/>
<proteinExistence type="predicted"/>
<organism evidence="7 8">
    <name type="scientific">Sphaerulina musiva (strain SO2202)</name>
    <name type="common">Poplar stem canker fungus</name>
    <name type="synonym">Septoria musiva</name>
    <dbReference type="NCBI Taxonomy" id="692275"/>
    <lineage>
        <taxon>Eukaryota</taxon>
        <taxon>Fungi</taxon>
        <taxon>Dikarya</taxon>
        <taxon>Ascomycota</taxon>
        <taxon>Pezizomycotina</taxon>
        <taxon>Dothideomycetes</taxon>
        <taxon>Dothideomycetidae</taxon>
        <taxon>Mycosphaerellales</taxon>
        <taxon>Mycosphaerellaceae</taxon>
        <taxon>Sphaerulina</taxon>
    </lineage>
</organism>
<dbReference type="OrthoDB" id="1918685at2759"/>
<dbReference type="Proteomes" id="UP000016931">
    <property type="component" value="Unassembled WGS sequence"/>
</dbReference>
<feature type="region of interest" description="Disordered" evidence="5">
    <location>
        <begin position="588"/>
        <end position="623"/>
    </location>
</feature>
<evidence type="ECO:0000313" key="8">
    <source>
        <dbReference type="Proteomes" id="UP000016931"/>
    </source>
</evidence>
<keyword evidence="3" id="KW-0539">Nucleus</keyword>
<feature type="region of interest" description="Disordered" evidence="5">
    <location>
        <begin position="402"/>
        <end position="509"/>
    </location>
</feature>
<evidence type="ECO:0000256" key="5">
    <source>
        <dbReference type="SAM" id="MobiDB-lite"/>
    </source>
</evidence>
<dbReference type="GO" id="GO:0006338">
    <property type="term" value="P:chromatin remodeling"/>
    <property type="evidence" value="ECO:0007669"/>
    <property type="project" value="UniProtKB-ARBA"/>
</dbReference>
<keyword evidence="8" id="KW-1185">Reference proteome</keyword>
<feature type="region of interest" description="Disordered" evidence="5">
    <location>
        <begin position="162"/>
        <end position="388"/>
    </location>
</feature>
<feature type="compositionally biased region" description="Acidic residues" evidence="5">
    <location>
        <begin position="490"/>
        <end position="509"/>
    </location>
</feature>
<dbReference type="InterPro" id="IPR023780">
    <property type="entry name" value="Chromo_domain"/>
</dbReference>
<feature type="compositionally biased region" description="Low complexity" evidence="5">
    <location>
        <begin position="372"/>
        <end position="382"/>
    </location>
</feature>
<dbReference type="eggNOG" id="ENOG502RH8V">
    <property type="taxonomic scope" value="Eukaryota"/>
</dbReference>
<feature type="region of interest" description="Disordered" evidence="5">
    <location>
        <begin position="37"/>
        <end position="69"/>
    </location>
</feature>
<dbReference type="Pfam" id="PF00385">
    <property type="entry name" value="Chromo"/>
    <property type="match status" value="1"/>
</dbReference>
<accession>N1QFD1</accession>
<reference evidence="7 8" key="1">
    <citation type="journal article" date="2012" name="PLoS Pathog.">
        <title>Diverse lifestyles and strategies of plant pathogenesis encoded in the genomes of eighteen Dothideomycetes fungi.</title>
        <authorList>
            <person name="Ohm R.A."/>
            <person name="Feau N."/>
            <person name="Henrissat B."/>
            <person name="Schoch C.L."/>
            <person name="Horwitz B.A."/>
            <person name="Barry K.W."/>
            <person name="Condon B.J."/>
            <person name="Copeland A.C."/>
            <person name="Dhillon B."/>
            <person name="Glaser F."/>
            <person name="Hesse C.N."/>
            <person name="Kosti I."/>
            <person name="LaButti K."/>
            <person name="Lindquist E.A."/>
            <person name="Lucas S."/>
            <person name="Salamov A.A."/>
            <person name="Bradshaw R.E."/>
            <person name="Ciuffetti L."/>
            <person name="Hamelin R.C."/>
            <person name="Kema G.H.J."/>
            <person name="Lawrence C."/>
            <person name="Scott J.A."/>
            <person name="Spatafora J.W."/>
            <person name="Turgeon B.G."/>
            <person name="de Wit P.J.G.M."/>
            <person name="Zhong S."/>
            <person name="Goodwin S.B."/>
            <person name="Grigoriev I.V."/>
        </authorList>
    </citation>
    <scope>NUCLEOTIDE SEQUENCE [LARGE SCALE GENOMIC DNA]</scope>
    <source>
        <strain evidence="7 8">SO2202</strain>
    </source>
</reference>